<keyword evidence="5" id="KW-0732">Signal</keyword>
<evidence type="ECO:0000256" key="5">
    <source>
        <dbReference type="SAM" id="SignalP"/>
    </source>
</evidence>
<dbReference type="PANTHER" id="PTHR15040:SF1">
    <property type="entry name" value="DERMATOPONTIN-LIKE ISOFORM X1"/>
    <property type="match status" value="1"/>
</dbReference>
<dbReference type="EMBL" id="CALNXK010000091">
    <property type="protein sequence ID" value="CAH3151298.1"/>
    <property type="molecule type" value="Genomic_DNA"/>
</dbReference>
<proteinExistence type="inferred from homology"/>
<evidence type="ECO:0000256" key="1">
    <source>
        <dbReference type="ARBA" id="ARBA00004613"/>
    </source>
</evidence>
<evidence type="ECO:0000256" key="2">
    <source>
        <dbReference type="ARBA" id="ARBA00008712"/>
    </source>
</evidence>
<gene>
    <name evidence="6" type="ORF">PLOB_00048516</name>
</gene>
<evidence type="ECO:0000313" key="7">
    <source>
        <dbReference type="Proteomes" id="UP001159405"/>
    </source>
</evidence>
<dbReference type="Proteomes" id="UP001159405">
    <property type="component" value="Unassembled WGS sequence"/>
</dbReference>
<sequence>MTGMRRAIKLFLLIVVLELMLFSHTESWRRRRRRRRRYVPPCDSSLPPAAFKWANKWHQSFTAQCPKRYSMTQWISIYRKCQQDRVHHFRCRYGPAPYYRDCSWTPHFLHDATQPLHYRCPHDGFITGVYSYFVKASKDRRVYIKCCKAPRYKHHRCKSTRWTKLGESFNYKTSRKYWMTGVTSVYSSSSGDRQWKFEHCKIIKKRYYRSGKK</sequence>
<accession>A0ABN8PUX4</accession>
<evidence type="ECO:0000256" key="4">
    <source>
        <dbReference type="ARBA" id="ARBA00023157"/>
    </source>
</evidence>
<feature type="signal peptide" evidence="5">
    <location>
        <begin position="1"/>
        <end position="27"/>
    </location>
</feature>
<evidence type="ECO:0000256" key="3">
    <source>
        <dbReference type="ARBA" id="ARBA00022525"/>
    </source>
</evidence>
<organism evidence="6 7">
    <name type="scientific">Porites lobata</name>
    <dbReference type="NCBI Taxonomy" id="104759"/>
    <lineage>
        <taxon>Eukaryota</taxon>
        <taxon>Metazoa</taxon>
        <taxon>Cnidaria</taxon>
        <taxon>Anthozoa</taxon>
        <taxon>Hexacorallia</taxon>
        <taxon>Scleractinia</taxon>
        <taxon>Fungiina</taxon>
        <taxon>Poritidae</taxon>
        <taxon>Porites</taxon>
    </lineage>
</organism>
<keyword evidence="7" id="KW-1185">Reference proteome</keyword>
<keyword evidence="3" id="KW-0964">Secreted</keyword>
<keyword evidence="4" id="KW-1015">Disulfide bond</keyword>
<comment type="subcellular location">
    <subcellularLocation>
        <location evidence="1">Secreted</location>
    </subcellularLocation>
</comment>
<evidence type="ECO:0000313" key="6">
    <source>
        <dbReference type="EMBL" id="CAH3151298.1"/>
    </source>
</evidence>
<comment type="caution">
    <text evidence="6">The sequence shown here is derived from an EMBL/GenBank/DDBJ whole genome shotgun (WGS) entry which is preliminary data.</text>
</comment>
<protein>
    <submittedName>
        <fullName evidence="6">Uncharacterized protein</fullName>
    </submittedName>
</protein>
<name>A0ABN8PUX4_9CNID</name>
<dbReference type="InterPro" id="IPR026645">
    <property type="entry name" value="Dermatopontin"/>
</dbReference>
<comment type="similarity">
    <text evidence="2">Belongs to the dermatopontin family.</text>
</comment>
<feature type="chain" id="PRO_5045280789" evidence="5">
    <location>
        <begin position="28"/>
        <end position="213"/>
    </location>
</feature>
<dbReference type="Pfam" id="PF14704">
    <property type="entry name" value="DERM"/>
    <property type="match status" value="1"/>
</dbReference>
<reference evidence="6 7" key="1">
    <citation type="submission" date="2022-05" db="EMBL/GenBank/DDBJ databases">
        <authorList>
            <consortium name="Genoscope - CEA"/>
            <person name="William W."/>
        </authorList>
    </citation>
    <scope>NUCLEOTIDE SEQUENCE [LARGE SCALE GENOMIC DNA]</scope>
</reference>
<dbReference type="PANTHER" id="PTHR15040">
    <property type="entry name" value="DERMATOPONTIN-RELATED"/>
    <property type="match status" value="1"/>
</dbReference>